<dbReference type="EMBL" id="JANTEZ010000003">
    <property type="protein sequence ID" value="MCS5714684.1"/>
    <property type="molecule type" value="Genomic_DNA"/>
</dbReference>
<dbReference type="InterPro" id="IPR050109">
    <property type="entry name" value="HTH-type_TetR-like_transc_reg"/>
</dbReference>
<keyword evidence="8" id="KW-1185">Reference proteome</keyword>
<reference evidence="7" key="1">
    <citation type="submission" date="2022-08" db="EMBL/GenBank/DDBJ databases">
        <authorList>
            <person name="Deng Y."/>
            <person name="Han X.-F."/>
            <person name="Zhang Y.-Q."/>
        </authorList>
    </citation>
    <scope>NUCLEOTIDE SEQUENCE</scope>
    <source>
        <strain evidence="7">CPCC 205716</strain>
    </source>
</reference>
<gene>
    <name evidence="7" type="ORF">NVV95_08980</name>
</gene>
<evidence type="ECO:0000256" key="1">
    <source>
        <dbReference type="ARBA" id="ARBA00022491"/>
    </source>
</evidence>
<evidence type="ECO:0000256" key="2">
    <source>
        <dbReference type="ARBA" id="ARBA00023015"/>
    </source>
</evidence>
<evidence type="ECO:0000256" key="3">
    <source>
        <dbReference type="ARBA" id="ARBA00023125"/>
    </source>
</evidence>
<dbReference type="RefSeq" id="WP_259486204.1">
    <property type="nucleotide sequence ID" value="NZ_JANTEZ010000003.1"/>
</dbReference>
<dbReference type="PROSITE" id="PS50977">
    <property type="entry name" value="HTH_TETR_2"/>
    <property type="match status" value="1"/>
</dbReference>
<dbReference type="Pfam" id="PF00440">
    <property type="entry name" value="TetR_N"/>
    <property type="match status" value="1"/>
</dbReference>
<dbReference type="InterPro" id="IPR009057">
    <property type="entry name" value="Homeodomain-like_sf"/>
</dbReference>
<evidence type="ECO:0000313" key="7">
    <source>
        <dbReference type="EMBL" id="MCS5714684.1"/>
    </source>
</evidence>
<evidence type="ECO:0000313" key="8">
    <source>
        <dbReference type="Proteomes" id="UP001165580"/>
    </source>
</evidence>
<keyword evidence="3 5" id="KW-0238">DNA-binding</keyword>
<feature type="DNA-binding region" description="H-T-H motif" evidence="5">
    <location>
        <begin position="39"/>
        <end position="58"/>
    </location>
</feature>
<organism evidence="7 8">
    <name type="scientific">Herbiconiux gentiana</name>
    <dbReference type="NCBI Taxonomy" id="2970912"/>
    <lineage>
        <taxon>Bacteria</taxon>
        <taxon>Bacillati</taxon>
        <taxon>Actinomycetota</taxon>
        <taxon>Actinomycetes</taxon>
        <taxon>Micrococcales</taxon>
        <taxon>Microbacteriaceae</taxon>
        <taxon>Herbiconiux</taxon>
    </lineage>
</organism>
<dbReference type="Gene3D" id="1.10.357.10">
    <property type="entry name" value="Tetracycline Repressor, domain 2"/>
    <property type="match status" value="1"/>
</dbReference>
<name>A0ABT2GEN2_9MICO</name>
<evidence type="ECO:0000256" key="4">
    <source>
        <dbReference type="ARBA" id="ARBA00023163"/>
    </source>
</evidence>
<dbReference type="InterPro" id="IPR039538">
    <property type="entry name" value="BetI_C"/>
</dbReference>
<dbReference type="PANTHER" id="PTHR30055">
    <property type="entry name" value="HTH-TYPE TRANSCRIPTIONAL REGULATOR RUTR"/>
    <property type="match status" value="1"/>
</dbReference>
<feature type="domain" description="HTH tetR-type" evidence="6">
    <location>
        <begin position="16"/>
        <end position="76"/>
    </location>
</feature>
<dbReference type="Pfam" id="PF13977">
    <property type="entry name" value="TetR_C_6"/>
    <property type="match status" value="1"/>
</dbReference>
<keyword evidence="4" id="KW-0804">Transcription</keyword>
<dbReference type="PANTHER" id="PTHR30055:SF241">
    <property type="entry name" value="TRANSCRIPTIONAL REGULATORY PROTEIN"/>
    <property type="match status" value="1"/>
</dbReference>
<dbReference type="Proteomes" id="UP001165580">
    <property type="component" value="Unassembled WGS sequence"/>
</dbReference>
<accession>A0ABT2GEN2</accession>
<comment type="caution">
    <text evidence="7">The sequence shown here is derived from an EMBL/GenBank/DDBJ whole genome shotgun (WGS) entry which is preliminary data.</text>
</comment>
<protein>
    <submittedName>
        <fullName evidence="7">TetR/AcrR family transcriptional regulator</fullName>
    </submittedName>
</protein>
<keyword evidence="2" id="KW-0805">Transcription regulation</keyword>
<dbReference type="SUPFAM" id="SSF46689">
    <property type="entry name" value="Homeodomain-like"/>
    <property type="match status" value="1"/>
</dbReference>
<sequence length="218" mass="23869">MSTVQVVPTRVPRRRSETRKRLLEATQAILLDGGAAAVTVDSVTTRAGYTRGAFYSNFTSIDDLVFGLYGEHMAEVLDRLSTATERVARDIPGTLKDAVEGVVAVMPFDVEWLRIRINFASQARHDAILAEQFVEQEQAFRGALQPVLVRSLAQVGLEPTVDADEFTRAVIAAHNGALANSVTDPDPLRLRVLVCTAVILSLTRDMSGLNLRTTQEHP</sequence>
<dbReference type="SUPFAM" id="SSF48498">
    <property type="entry name" value="Tetracyclin repressor-like, C-terminal domain"/>
    <property type="match status" value="1"/>
</dbReference>
<evidence type="ECO:0000256" key="5">
    <source>
        <dbReference type="PROSITE-ProRule" id="PRU00335"/>
    </source>
</evidence>
<proteinExistence type="predicted"/>
<dbReference type="InterPro" id="IPR001647">
    <property type="entry name" value="HTH_TetR"/>
</dbReference>
<evidence type="ECO:0000259" key="6">
    <source>
        <dbReference type="PROSITE" id="PS50977"/>
    </source>
</evidence>
<keyword evidence="1" id="KW-0678">Repressor</keyword>
<dbReference type="InterPro" id="IPR036271">
    <property type="entry name" value="Tet_transcr_reg_TetR-rel_C_sf"/>
</dbReference>